<sequence>MAVFPTHLNMSRIPKVGEKFLLSSLCNVLEAKIPRFPQKQLLTRIQELALLREEKITFIKTKTRQGTSLQAQHQTGDTPDPPRAQHGRIREEDLCLRVSPSSQLLPILTLRQLSTFFLNPTSPRLKLGKLSSLHGLCRLMTWNGAAAWVCSWPWASRALTTKVHHGPGPPATQQSLSVSSWDIPLHFCWFGECCFSAYFQFFYSDALLT</sequence>
<accession>A0A811ZPM0</accession>
<keyword evidence="3" id="KW-1185">Reference proteome</keyword>
<dbReference type="AlphaFoldDB" id="A0A811ZPM0"/>
<reference evidence="2" key="1">
    <citation type="submission" date="2020-12" db="EMBL/GenBank/DDBJ databases">
        <authorList>
            <consortium name="Molecular Ecology Group"/>
        </authorList>
    </citation>
    <scope>NUCLEOTIDE SEQUENCE</scope>
    <source>
        <strain evidence="2">TBG_1078</strain>
    </source>
</reference>
<protein>
    <submittedName>
        <fullName evidence="2">(raccoon dog) hypothetical protein</fullName>
    </submittedName>
</protein>
<gene>
    <name evidence="2" type="ORF">NYPRO_LOCUS23284</name>
</gene>
<comment type="caution">
    <text evidence="2">The sequence shown here is derived from an EMBL/GenBank/DDBJ whole genome shotgun (WGS) entry which is preliminary data.</text>
</comment>
<evidence type="ECO:0000313" key="3">
    <source>
        <dbReference type="Proteomes" id="UP000645828"/>
    </source>
</evidence>
<organism evidence="2 3">
    <name type="scientific">Nyctereutes procyonoides</name>
    <name type="common">Raccoon dog</name>
    <name type="synonym">Canis procyonoides</name>
    <dbReference type="NCBI Taxonomy" id="34880"/>
    <lineage>
        <taxon>Eukaryota</taxon>
        <taxon>Metazoa</taxon>
        <taxon>Chordata</taxon>
        <taxon>Craniata</taxon>
        <taxon>Vertebrata</taxon>
        <taxon>Euteleostomi</taxon>
        <taxon>Mammalia</taxon>
        <taxon>Eutheria</taxon>
        <taxon>Laurasiatheria</taxon>
        <taxon>Carnivora</taxon>
        <taxon>Caniformia</taxon>
        <taxon>Canidae</taxon>
        <taxon>Nyctereutes</taxon>
    </lineage>
</organism>
<dbReference type="EMBL" id="CAJHUB010000771">
    <property type="protein sequence ID" value="CAD7690490.1"/>
    <property type="molecule type" value="Genomic_DNA"/>
</dbReference>
<feature type="compositionally biased region" description="Polar residues" evidence="1">
    <location>
        <begin position="64"/>
        <end position="77"/>
    </location>
</feature>
<proteinExistence type="predicted"/>
<evidence type="ECO:0000313" key="2">
    <source>
        <dbReference type="EMBL" id="CAD7690490.1"/>
    </source>
</evidence>
<evidence type="ECO:0000256" key="1">
    <source>
        <dbReference type="SAM" id="MobiDB-lite"/>
    </source>
</evidence>
<dbReference type="Proteomes" id="UP000645828">
    <property type="component" value="Unassembled WGS sequence"/>
</dbReference>
<feature type="region of interest" description="Disordered" evidence="1">
    <location>
        <begin position="63"/>
        <end position="85"/>
    </location>
</feature>
<name>A0A811ZPM0_NYCPR</name>